<dbReference type="STRING" id="1461582.BN1048_00423"/>
<evidence type="ECO:0000313" key="3">
    <source>
        <dbReference type="Proteomes" id="UP000044136"/>
    </source>
</evidence>
<reference evidence="2 3" key="1">
    <citation type="submission" date="2014-07" db="EMBL/GenBank/DDBJ databases">
        <authorList>
            <person name="Urmite Genomes Urmite Genomes"/>
        </authorList>
    </citation>
    <scope>NUCLEOTIDE SEQUENCE [LARGE SCALE GENOMIC DNA]</scope>
    <source>
        <strain evidence="2 3">13MG44_air</strain>
    </source>
</reference>
<organism evidence="2 3">
    <name type="scientific">Jeotgalicoccus saudimassiliensis</name>
    <dbReference type="NCBI Taxonomy" id="1461582"/>
    <lineage>
        <taxon>Bacteria</taxon>
        <taxon>Bacillati</taxon>
        <taxon>Bacillota</taxon>
        <taxon>Bacilli</taxon>
        <taxon>Bacillales</taxon>
        <taxon>Staphylococcaceae</taxon>
        <taxon>Jeotgalicoccus</taxon>
    </lineage>
</organism>
<dbReference type="Proteomes" id="UP000044136">
    <property type="component" value="Unassembled WGS sequence"/>
</dbReference>
<evidence type="ECO:0000256" key="1">
    <source>
        <dbReference type="SAM" id="Phobius"/>
    </source>
</evidence>
<dbReference type="AlphaFoldDB" id="A0A078LVX2"/>
<keyword evidence="3" id="KW-1185">Reference proteome</keyword>
<protein>
    <submittedName>
        <fullName evidence="2">Uncharacterized protein</fullName>
    </submittedName>
</protein>
<keyword evidence="1" id="KW-0812">Transmembrane</keyword>
<gene>
    <name evidence="2" type="ORF">BN1048_00423</name>
</gene>
<keyword evidence="1" id="KW-0472">Membrane</keyword>
<evidence type="ECO:0000313" key="2">
    <source>
        <dbReference type="EMBL" id="CDZ99353.1"/>
    </source>
</evidence>
<keyword evidence="1" id="KW-1133">Transmembrane helix</keyword>
<dbReference type="EMBL" id="CCSE01000001">
    <property type="protein sequence ID" value="CDZ99353.1"/>
    <property type="molecule type" value="Genomic_DNA"/>
</dbReference>
<accession>A0A078LVX2</accession>
<feature type="transmembrane region" description="Helical" evidence="1">
    <location>
        <begin position="33"/>
        <end position="53"/>
    </location>
</feature>
<dbReference type="RefSeq" id="WP_035807930.1">
    <property type="nucleotide sequence ID" value="NZ_CCSE01000001.1"/>
</dbReference>
<dbReference type="InterPro" id="IPR035211">
    <property type="entry name" value="DUF5325"/>
</dbReference>
<name>A0A078LVX2_9STAP</name>
<proteinExistence type="predicted"/>
<sequence length="63" mass="7072">MEKKKSKAVFLILAVLAVAMMVAFSVFIAEEMIVMAILSVVVFIAIFGAGFTLKKKYRENDWL</sequence>
<dbReference type="OrthoDB" id="2390395at2"/>
<dbReference type="Pfam" id="PF17259">
    <property type="entry name" value="DUF5325"/>
    <property type="match status" value="1"/>
</dbReference>
<dbReference type="HOGENOM" id="CLU_2773904_0_0_9"/>
<dbReference type="eggNOG" id="ENOG5033AW9">
    <property type="taxonomic scope" value="Bacteria"/>
</dbReference>
<feature type="transmembrane region" description="Helical" evidence="1">
    <location>
        <begin position="9"/>
        <end position="27"/>
    </location>
</feature>